<evidence type="ECO:0000256" key="1">
    <source>
        <dbReference type="SAM" id="MobiDB-lite"/>
    </source>
</evidence>
<proteinExistence type="predicted"/>
<feature type="compositionally biased region" description="Basic and acidic residues" evidence="1">
    <location>
        <begin position="80"/>
        <end position="91"/>
    </location>
</feature>
<protein>
    <submittedName>
        <fullName evidence="2">Uncharacterized protein</fullName>
    </submittedName>
</protein>
<gene>
    <name evidence="2" type="ORF">V2J18_07975</name>
</gene>
<keyword evidence="3" id="KW-1185">Reference proteome</keyword>
<dbReference type="Proteomes" id="UP001387215">
    <property type="component" value="Unassembled WGS sequence"/>
</dbReference>
<reference evidence="2 3" key="1">
    <citation type="submission" date="2024-02" db="EMBL/GenBank/DDBJ databases">
        <title>Lysobacter Genome Sequencing and Mining.</title>
        <authorList>
            <person name="Bierman J."/>
            <person name="Walker M.C."/>
        </authorList>
    </citation>
    <scope>NUCLEOTIDE SEQUENCE [LARGE SCALE GENOMIC DNA]</scope>
    <source>
        <strain evidence="2 3">PB6250</strain>
    </source>
</reference>
<evidence type="ECO:0000313" key="2">
    <source>
        <dbReference type="EMBL" id="MEI2454614.1"/>
    </source>
</evidence>
<organism evidence="2 3">
    <name type="scientific">Lysobacter firmicutimachus</name>
    <dbReference type="NCBI Taxonomy" id="1792846"/>
    <lineage>
        <taxon>Bacteria</taxon>
        <taxon>Pseudomonadati</taxon>
        <taxon>Pseudomonadota</taxon>
        <taxon>Gammaproteobacteria</taxon>
        <taxon>Lysobacterales</taxon>
        <taxon>Lysobacteraceae</taxon>
        <taxon>Lysobacter</taxon>
    </lineage>
</organism>
<dbReference type="EMBL" id="JBANDL010000002">
    <property type="protein sequence ID" value="MEI2454614.1"/>
    <property type="molecule type" value="Genomic_DNA"/>
</dbReference>
<sequence length="91" mass="10250">MRLQRVAIYELQALKLHVDDYLLFRDAPRLGERFEALARATDSLQRQRGANAALQAHARAAGRSLRAALQALDGAAEPQNDDRELNQRQRA</sequence>
<dbReference type="RefSeq" id="WP_336131501.1">
    <property type="nucleotide sequence ID" value="NZ_JBANDL010000002.1"/>
</dbReference>
<feature type="region of interest" description="Disordered" evidence="1">
    <location>
        <begin position="72"/>
        <end position="91"/>
    </location>
</feature>
<accession>A0ABU8D0R9</accession>
<evidence type="ECO:0000313" key="3">
    <source>
        <dbReference type="Proteomes" id="UP001387215"/>
    </source>
</evidence>
<name>A0ABU8D0R9_9GAMM</name>
<comment type="caution">
    <text evidence="2">The sequence shown here is derived from an EMBL/GenBank/DDBJ whole genome shotgun (WGS) entry which is preliminary data.</text>
</comment>